<evidence type="ECO:0000256" key="15">
    <source>
        <dbReference type="PIRNR" id="PIRNR004491"/>
    </source>
</evidence>
<dbReference type="KEGG" id="ftj:FTUN_5420"/>
<proteinExistence type="inferred from homology"/>
<dbReference type="PIRSF" id="PIRSF004491">
    <property type="entry name" value="FAD_Synth"/>
    <property type="match status" value="1"/>
</dbReference>
<keyword evidence="6 15" id="KW-0808">Transferase</keyword>
<dbReference type="FunFam" id="3.40.50.620:FF:000021">
    <property type="entry name" value="Riboflavin biosynthesis protein"/>
    <property type="match status" value="1"/>
</dbReference>
<dbReference type="UniPathway" id="UPA00276">
    <property type="reaction ID" value="UER00406"/>
</dbReference>
<dbReference type="InterPro" id="IPR023465">
    <property type="entry name" value="Riboflavin_kinase_dom_sf"/>
</dbReference>
<dbReference type="Gene3D" id="2.40.30.30">
    <property type="entry name" value="Riboflavin kinase-like"/>
    <property type="match status" value="1"/>
</dbReference>
<comment type="similarity">
    <text evidence="15">Belongs to the ribF family.</text>
</comment>
<dbReference type="InterPro" id="IPR014729">
    <property type="entry name" value="Rossmann-like_a/b/a_fold"/>
</dbReference>
<keyword evidence="11 15" id="KW-0067">ATP-binding</keyword>
<evidence type="ECO:0000256" key="4">
    <source>
        <dbReference type="ARBA" id="ARBA00022630"/>
    </source>
</evidence>
<comment type="catalytic activity">
    <reaction evidence="14 15">
        <text>FMN + ATP + H(+) = FAD + diphosphate</text>
        <dbReference type="Rhea" id="RHEA:17237"/>
        <dbReference type="ChEBI" id="CHEBI:15378"/>
        <dbReference type="ChEBI" id="CHEBI:30616"/>
        <dbReference type="ChEBI" id="CHEBI:33019"/>
        <dbReference type="ChEBI" id="CHEBI:57692"/>
        <dbReference type="ChEBI" id="CHEBI:58210"/>
        <dbReference type="EC" id="2.7.7.2"/>
    </reaction>
</comment>
<comment type="pathway">
    <text evidence="2 15">Cofactor biosynthesis; FAD biosynthesis; FAD from FMN: step 1/1.</text>
</comment>
<reference evidence="18" key="1">
    <citation type="submission" date="2020-05" db="EMBL/GenBank/DDBJ databases">
        <title>Frigoriglobus tundricola gen. nov., sp. nov., a psychrotolerant cellulolytic planctomycete of the family Gemmataceae with two divergent copies of 16S rRNA gene.</title>
        <authorList>
            <person name="Kulichevskaya I.S."/>
            <person name="Ivanova A.A."/>
            <person name="Naumoff D.G."/>
            <person name="Beletsky A.V."/>
            <person name="Rijpstra W.I.C."/>
            <person name="Sinninghe Damste J.S."/>
            <person name="Mardanov A.V."/>
            <person name="Ravin N.V."/>
            <person name="Dedysh S.N."/>
        </authorList>
    </citation>
    <scope>NUCLEOTIDE SEQUENCE [LARGE SCALE GENOMIC DNA]</scope>
    <source>
        <strain evidence="18">PL17</strain>
    </source>
</reference>
<gene>
    <name evidence="17" type="ORF">FTUN_5420</name>
</gene>
<keyword evidence="9 15" id="KW-0418">Kinase</keyword>
<name>A0A6M5YWF9_9BACT</name>
<dbReference type="Pfam" id="PF06574">
    <property type="entry name" value="FAD_syn"/>
    <property type="match status" value="1"/>
</dbReference>
<dbReference type="GO" id="GO:0003919">
    <property type="term" value="F:FMN adenylyltransferase activity"/>
    <property type="evidence" value="ECO:0007669"/>
    <property type="project" value="UniProtKB-UniRule"/>
</dbReference>
<evidence type="ECO:0000256" key="11">
    <source>
        <dbReference type="ARBA" id="ARBA00022840"/>
    </source>
</evidence>
<dbReference type="FunFam" id="2.40.30.30:FF:000003">
    <property type="entry name" value="Riboflavin biosynthesis protein"/>
    <property type="match status" value="1"/>
</dbReference>
<dbReference type="InterPro" id="IPR015865">
    <property type="entry name" value="Riboflavin_kinase_bac/euk"/>
</dbReference>
<keyword evidence="10 15" id="KW-0274">FAD</keyword>
<dbReference type="Gene3D" id="3.40.50.620">
    <property type="entry name" value="HUPs"/>
    <property type="match status" value="1"/>
</dbReference>
<dbReference type="GO" id="GO:0006747">
    <property type="term" value="P:FAD biosynthetic process"/>
    <property type="evidence" value="ECO:0007669"/>
    <property type="project" value="UniProtKB-UniRule"/>
</dbReference>
<dbReference type="InterPro" id="IPR023468">
    <property type="entry name" value="Riboflavin_kinase"/>
</dbReference>
<evidence type="ECO:0000256" key="12">
    <source>
        <dbReference type="ARBA" id="ARBA00023268"/>
    </source>
</evidence>
<comment type="function">
    <text evidence="1">Catalyzes the phosphorylation of riboflavin to FMN followed by the adenylation of FMN to FAD.</text>
</comment>
<keyword evidence="12" id="KW-0511">Multifunctional enzyme</keyword>
<dbReference type="EC" id="2.7.1.26" evidence="15"/>
<dbReference type="SUPFAM" id="SSF52374">
    <property type="entry name" value="Nucleotidylyl transferase"/>
    <property type="match status" value="1"/>
</dbReference>
<evidence type="ECO:0000256" key="10">
    <source>
        <dbReference type="ARBA" id="ARBA00022827"/>
    </source>
</evidence>
<dbReference type="PANTHER" id="PTHR22749:SF6">
    <property type="entry name" value="RIBOFLAVIN KINASE"/>
    <property type="match status" value="1"/>
</dbReference>
<keyword evidence="7 15" id="KW-0548">Nucleotidyltransferase</keyword>
<dbReference type="InterPro" id="IPR015864">
    <property type="entry name" value="FAD_synthase"/>
</dbReference>
<dbReference type="EMBL" id="CP053452">
    <property type="protein sequence ID" value="QJW97840.1"/>
    <property type="molecule type" value="Genomic_DNA"/>
</dbReference>
<keyword evidence="4 15" id="KW-0285">Flavoprotein</keyword>
<sequence length="335" mass="35797">MSVGFCPETAVPARLVTASREYDEFMATVYLDWHAYPPPEFGGGAVTVGNFDGVHRGHQALVAIARRQAATVNGPVVAVTFDPPPHQVLHPGSERPPLTTIPQRAERLHAIGADHVVVLRTSPALLALSPEAFFEDVLARQLGARAVVEGFNFRFGRGRIGTNDTLRTLCAAAGLGFEEVPPFALGGEPVSSSRVRAALVSGDVTQVADLLARNYRIEGTVVTGARRGRTIGFPTANLRDVPTVLPGNGVYAVRATVDGRTWPAAANVGPNPTFGEDARKIEVHLIGFAGDVYGKPVGVEFVTRLRETQPFKSVDELVAQLRSDVEKAKRVLGAQ</sequence>
<evidence type="ECO:0000256" key="3">
    <source>
        <dbReference type="ARBA" id="ARBA00005201"/>
    </source>
</evidence>
<evidence type="ECO:0000256" key="2">
    <source>
        <dbReference type="ARBA" id="ARBA00004726"/>
    </source>
</evidence>
<dbReference type="NCBIfam" id="NF004160">
    <property type="entry name" value="PRK05627.1-3"/>
    <property type="match status" value="1"/>
</dbReference>
<keyword evidence="18" id="KW-1185">Reference proteome</keyword>
<evidence type="ECO:0000256" key="14">
    <source>
        <dbReference type="ARBA" id="ARBA00049494"/>
    </source>
</evidence>
<dbReference type="PANTHER" id="PTHR22749">
    <property type="entry name" value="RIBOFLAVIN KINASE/FMN ADENYLYLTRANSFERASE"/>
    <property type="match status" value="1"/>
</dbReference>
<dbReference type="GO" id="GO:0005524">
    <property type="term" value="F:ATP binding"/>
    <property type="evidence" value="ECO:0007669"/>
    <property type="project" value="UniProtKB-UniRule"/>
</dbReference>
<evidence type="ECO:0000256" key="13">
    <source>
        <dbReference type="ARBA" id="ARBA00047880"/>
    </source>
</evidence>
<dbReference type="UniPathway" id="UPA00277">
    <property type="reaction ID" value="UER00407"/>
</dbReference>
<dbReference type="SUPFAM" id="SSF82114">
    <property type="entry name" value="Riboflavin kinase-like"/>
    <property type="match status" value="1"/>
</dbReference>
<comment type="catalytic activity">
    <reaction evidence="13 15">
        <text>riboflavin + ATP = FMN + ADP + H(+)</text>
        <dbReference type="Rhea" id="RHEA:14357"/>
        <dbReference type="ChEBI" id="CHEBI:15378"/>
        <dbReference type="ChEBI" id="CHEBI:30616"/>
        <dbReference type="ChEBI" id="CHEBI:57986"/>
        <dbReference type="ChEBI" id="CHEBI:58210"/>
        <dbReference type="ChEBI" id="CHEBI:456216"/>
        <dbReference type="EC" id="2.7.1.26"/>
    </reaction>
</comment>
<evidence type="ECO:0000256" key="8">
    <source>
        <dbReference type="ARBA" id="ARBA00022741"/>
    </source>
</evidence>
<evidence type="ECO:0000313" key="17">
    <source>
        <dbReference type="EMBL" id="QJW97840.1"/>
    </source>
</evidence>
<protein>
    <recommendedName>
        <fullName evidence="15">Riboflavin biosynthesis protein</fullName>
    </recommendedName>
    <domain>
        <recommendedName>
            <fullName evidence="15">Riboflavin kinase</fullName>
            <ecNumber evidence="15">2.7.1.26</ecNumber>
        </recommendedName>
        <alternativeName>
            <fullName evidence="15">Flavokinase</fullName>
        </alternativeName>
    </domain>
    <domain>
        <recommendedName>
            <fullName evidence="15">FMN adenylyltransferase</fullName>
            <ecNumber evidence="15">2.7.7.2</ecNumber>
        </recommendedName>
        <alternativeName>
            <fullName evidence="15">FAD pyrophosphorylase</fullName>
        </alternativeName>
        <alternativeName>
            <fullName evidence="15">FAD synthase</fullName>
        </alternativeName>
    </domain>
</protein>
<accession>A0A6M5YWF9</accession>
<evidence type="ECO:0000256" key="7">
    <source>
        <dbReference type="ARBA" id="ARBA00022695"/>
    </source>
</evidence>
<keyword evidence="5 15" id="KW-0288">FMN</keyword>
<comment type="pathway">
    <text evidence="3 15">Cofactor biosynthesis; FMN biosynthesis; FMN from riboflavin (ATP route): step 1/1.</text>
</comment>
<evidence type="ECO:0000256" key="1">
    <source>
        <dbReference type="ARBA" id="ARBA00002121"/>
    </source>
</evidence>
<dbReference type="CDD" id="cd02064">
    <property type="entry name" value="FAD_synthetase_N"/>
    <property type="match status" value="1"/>
</dbReference>
<organism evidence="17 18">
    <name type="scientific">Frigoriglobus tundricola</name>
    <dbReference type="NCBI Taxonomy" id="2774151"/>
    <lineage>
        <taxon>Bacteria</taxon>
        <taxon>Pseudomonadati</taxon>
        <taxon>Planctomycetota</taxon>
        <taxon>Planctomycetia</taxon>
        <taxon>Gemmatales</taxon>
        <taxon>Gemmataceae</taxon>
        <taxon>Frigoriglobus</taxon>
    </lineage>
</organism>
<dbReference type="GO" id="GO:0009398">
    <property type="term" value="P:FMN biosynthetic process"/>
    <property type="evidence" value="ECO:0007669"/>
    <property type="project" value="UniProtKB-UniRule"/>
</dbReference>
<evidence type="ECO:0000313" key="18">
    <source>
        <dbReference type="Proteomes" id="UP000503447"/>
    </source>
</evidence>
<keyword evidence="8 15" id="KW-0547">Nucleotide-binding</keyword>
<dbReference type="Proteomes" id="UP000503447">
    <property type="component" value="Chromosome"/>
</dbReference>
<dbReference type="SMART" id="SM00904">
    <property type="entry name" value="Flavokinase"/>
    <property type="match status" value="1"/>
</dbReference>
<evidence type="ECO:0000259" key="16">
    <source>
        <dbReference type="SMART" id="SM00904"/>
    </source>
</evidence>
<dbReference type="GO" id="GO:0008531">
    <property type="term" value="F:riboflavin kinase activity"/>
    <property type="evidence" value="ECO:0007669"/>
    <property type="project" value="UniProtKB-UniRule"/>
</dbReference>
<dbReference type="AlphaFoldDB" id="A0A6M5YWF9"/>
<dbReference type="NCBIfam" id="TIGR00083">
    <property type="entry name" value="ribF"/>
    <property type="match status" value="1"/>
</dbReference>
<dbReference type="GO" id="GO:0009231">
    <property type="term" value="P:riboflavin biosynthetic process"/>
    <property type="evidence" value="ECO:0007669"/>
    <property type="project" value="InterPro"/>
</dbReference>
<evidence type="ECO:0000256" key="6">
    <source>
        <dbReference type="ARBA" id="ARBA00022679"/>
    </source>
</evidence>
<feature type="domain" description="Riboflavin kinase" evidence="16">
    <location>
        <begin position="210"/>
        <end position="333"/>
    </location>
</feature>
<evidence type="ECO:0000256" key="9">
    <source>
        <dbReference type="ARBA" id="ARBA00022777"/>
    </source>
</evidence>
<evidence type="ECO:0000256" key="5">
    <source>
        <dbReference type="ARBA" id="ARBA00022643"/>
    </source>
</evidence>
<dbReference type="Pfam" id="PF01687">
    <property type="entry name" value="Flavokinase"/>
    <property type="match status" value="1"/>
</dbReference>
<dbReference type="EC" id="2.7.7.2" evidence="15"/>
<dbReference type="InterPro" id="IPR002606">
    <property type="entry name" value="Riboflavin_kinase_bac"/>
</dbReference>